<name>A0A167IBV3_9GAMM</name>
<reference evidence="1 2" key="1">
    <citation type="submission" date="2013-07" db="EMBL/GenBank/DDBJ databases">
        <title>Comparative Genomic and Metabolomic Analysis of Twelve Strains of Pseudoalteromonas luteoviolacea.</title>
        <authorList>
            <person name="Vynne N.G."/>
            <person name="Mansson M."/>
            <person name="Gram L."/>
        </authorList>
    </citation>
    <scope>NUCLEOTIDE SEQUENCE [LARGE SCALE GENOMIC DNA]</scope>
    <source>
        <strain evidence="1 2">CPMOR-1</strain>
    </source>
</reference>
<dbReference type="EMBL" id="AUYC01000062">
    <property type="protein sequence ID" value="KZN59163.1"/>
    <property type="molecule type" value="Genomic_DNA"/>
</dbReference>
<gene>
    <name evidence="1" type="ORF">N473_03130</name>
</gene>
<sequence>MFPFLENKKPYWLVKSFMYEDVFVVLFPSQHKTAKQLPCVRTLLLNELMNIIFMIKVKKMKKKFNY</sequence>
<comment type="caution">
    <text evidence="1">The sequence shown here is derived from an EMBL/GenBank/DDBJ whole genome shotgun (WGS) entry which is preliminary data.</text>
</comment>
<organism evidence="1 2">
    <name type="scientific">Pseudoalteromonas luteoviolacea CPMOR-1</name>
    <dbReference type="NCBI Taxonomy" id="1365248"/>
    <lineage>
        <taxon>Bacteria</taxon>
        <taxon>Pseudomonadati</taxon>
        <taxon>Pseudomonadota</taxon>
        <taxon>Gammaproteobacteria</taxon>
        <taxon>Alteromonadales</taxon>
        <taxon>Pseudoalteromonadaceae</taxon>
        <taxon>Pseudoalteromonas</taxon>
    </lineage>
</organism>
<dbReference type="Proteomes" id="UP000076486">
    <property type="component" value="Unassembled WGS sequence"/>
</dbReference>
<accession>A0A167IBV3</accession>
<dbReference type="AlphaFoldDB" id="A0A167IBV3"/>
<protein>
    <submittedName>
        <fullName evidence="1">Uncharacterized protein</fullName>
    </submittedName>
</protein>
<proteinExistence type="predicted"/>
<evidence type="ECO:0000313" key="2">
    <source>
        <dbReference type="Proteomes" id="UP000076486"/>
    </source>
</evidence>
<evidence type="ECO:0000313" key="1">
    <source>
        <dbReference type="EMBL" id="KZN59163.1"/>
    </source>
</evidence>